<dbReference type="GO" id="GO:0046872">
    <property type="term" value="F:metal ion binding"/>
    <property type="evidence" value="ECO:0007669"/>
    <property type="project" value="UniProtKB-KW"/>
</dbReference>
<dbReference type="PANTHER" id="PTHR33337">
    <property type="entry name" value="GFA DOMAIN-CONTAINING PROTEIN"/>
    <property type="match status" value="1"/>
</dbReference>
<dbReference type="AlphaFoldDB" id="A0A8K0X605"/>
<dbReference type="Proteomes" id="UP000813385">
    <property type="component" value="Unassembled WGS sequence"/>
</dbReference>
<evidence type="ECO:0000256" key="1">
    <source>
        <dbReference type="ARBA" id="ARBA00005495"/>
    </source>
</evidence>
<dbReference type="InterPro" id="IPR006913">
    <property type="entry name" value="CENP-V/GFA"/>
</dbReference>
<accession>A0A8K0X605</accession>
<evidence type="ECO:0000256" key="2">
    <source>
        <dbReference type="ARBA" id="ARBA00022723"/>
    </source>
</evidence>
<evidence type="ECO:0000313" key="6">
    <source>
        <dbReference type="EMBL" id="KAH7367079.1"/>
    </source>
</evidence>
<dbReference type="OrthoDB" id="6329284at2759"/>
<evidence type="ECO:0000256" key="3">
    <source>
        <dbReference type="ARBA" id="ARBA00022833"/>
    </source>
</evidence>
<comment type="similarity">
    <text evidence="1">Belongs to the Gfa family.</text>
</comment>
<keyword evidence="3" id="KW-0862">Zinc</keyword>
<feature type="domain" description="CENP-V/GFA" evidence="5">
    <location>
        <begin position="13"/>
        <end position="133"/>
    </location>
</feature>
<dbReference type="SUPFAM" id="SSF51316">
    <property type="entry name" value="Mss4-like"/>
    <property type="match status" value="1"/>
</dbReference>
<name>A0A8K0X605_9PEZI</name>
<sequence length="183" mass="19706">MSDTSLGPLPKTVKGGCLCTAVRYSVNFPTDHDFSAKNAICQCTQCRKQTGSVFAAFFLVPLSAVEWQSKDATTPGHQFPAALKTYSASETGSRGFCGSCGSFLFWRRTDGDRVSLTVGSLDGLYLFGDRAGEGEGADVPAEGFGRAICNGRGIIEWCDNEIKGVTDDIPLLWKGKRNQQDSE</sequence>
<keyword evidence="2" id="KW-0479">Metal-binding</keyword>
<reference evidence="6" key="1">
    <citation type="journal article" date="2021" name="Nat. Commun.">
        <title>Genetic determinants of endophytism in the Arabidopsis root mycobiome.</title>
        <authorList>
            <person name="Mesny F."/>
            <person name="Miyauchi S."/>
            <person name="Thiergart T."/>
            <person name="Pickel B."/>
            <person name="Atanasova L."/>
            <person name="Karlsson M."/>
            <person name="Huettel B."/>
            <person name="Barry K.W."/>
            <person name="Haridas S."/>
            <person name="Chen C."/>
            <person name="Bauer D."/>
            <person name="Andreopoulos W."/>
            <person name="Pangilinan J."/>
            <person name="LaButti K."/>
            <person name="Riley R."/>
            <person name="Lipzen A."/>
            <person name="Clum A."/>
            <person name="Drula E."/>
            <person name="Henrissat B."/>
            <person name="Kohler A."/>
            <person name="Grigoriev I.V."/>
            <person name="Martin F.M."/>
            <person name="Hacquard S."/>
        </authorList>
    </citation>
    <scope>NUCLEOTIDE SEQUENCE</scope>
    <source>
        <strain evidence="6">MPI-CAGE-AT-0016</strain>
    </source>
</reference>
<comment type="caution">
    <text evidence="6">The sequence shown here is derived from an EMBL/GenBank/DDBJ whole genome shotgun (WGS) entry which is preliminary data.</text>
</comment>
<gene>
    <name evidence="6" type="ORF">B0T11DRAFT_274645</name>
</gene>
<dbReference type="InterPro" id="IPR011057">
    <property type="entry name" value="Mss4-like_sf"/>
</dbReference>
<evidence type="ECO:0000259" key="5">
    <source>
        <dbReference type="PROSITE" id="PS51891"/>
    </source>
</evidence>
<dbReference type="PROSITE" id="PS51891">
    <property type="entry name" value="CENP_V_GFA"/>
    <property type="match status" value="1"/>
</dbReference>
<evidence type="ECO:0000256" key="4">
    <source>
        <dbReference type="ARBA" id="ARBA00023239"/>
    </source>
</evidence>
<organism evidence="6 7">
    <name type="scientific">Plectosphaerella cucumerina</name>
    <dbReference type="NCBI Taxonomy" id="40658"/>
    <lineage>
        <taxon>Eukaryota</taxon>
        <taxon>Fungi</taxon>
        <taxon>Dikarya</taxon>
        <taxon>Ascomycota</taxon>
        <taxon>Pezizomycotina</taxon>
        <taxon>Sordariomycetes</taxon>
        <taxon>Hypocreomycetidae</taxon>
        <taxon>Glomerellales</taxon>
        <taxon>Plectosphaerellaceae</taxon>
        <taxon>Plectosphaerella</taxon>
    </lineage>
</organism>
<proteinExistence type="inferred from homology"/>
<dbReference type="Gene3D" id="3.90.1590.10">
    <property type="entry name" value="glutathione-dependent formaldehyde- activating enzyme (gfa)"/>
    <property type="match status" value="1"/>
</dbReference>
<keyword evidence="7" id="KW-1185">Reference proteome</keyword>
<dbReference type="PANTHER" id="PTHR33337:SF40">
    <property type="entry name" value="CENP-V_GFA DOMAIN-CONTAINING PROTEIN-RELATED"/>
    <property type="match status" value="1"/>
</dbReference>
<keyword evidence="4" id="KW-0456">Lyase</keyword>
<protein>
    <submittedName>
        <fullName evidence="6">Glutathione-dependent formaldehyde-activating GFA</fullName>
    </submittedName>
</protein>
<dbReference type="GO" id="GO:0016846">
    <property type="term" value="F:carbon-sulfur lyase activity"/>
    <property type="evidence" value="ECO:0007669"/>
    <property type="project" value="InterPro"/>
</dbReference>
<evidence type="ECO:0000313" key="7">
    <source>
        <dbReference type="Proteomes" id="UP000813385"/>
    </source>
</evidence>
<dbReference type="EMBL" id="JAGPXD010000002">
    <property type="protein sequence ID" value="KAH7367079.1"/>
    <property type="molecule type" value="Genomic_DNA"/>
</dbReference>
<dbReference type="Pfam" id="PF04828">
    <property type="entry name" value="GFA"/>
    <property type="match status" value="1"/>
</dbReference>